<evidence type="ECO:0000313" key="2">
    <source>
        <dbReference type="EMBL" id="KOS12477.1"/>
    </source>
</evidence>
<dbReference type="Pfam" id="PF05821">
    <property type="entry name" value="NDUF_B8"/>
    <property type="match status" value="1"/>
</dbReference>
<accession>A0A0M8MLF6</accession>
<organism evidence="2 3">
    <name type="scientific">Malassezia pachydermatis</name>
    <dbReference type="NCBI Taxonomy" id="77020"/>
    <lineage>
        <taxon>Eukaryota</taxon>
        <taxon>Fungi</taxon>
        <taxon>Dikarya</taxon>
        <taxon>Basidiomycota</taxon>
        <taxon>Ustilaginomycotina</taxon>
        <taxon>Malasseziomycetes</taxon>
        <taxon>Malasseziales</taxon>
        <taxon>Malasseziaceae</taxon>
        <taxon>Malassezia</taxon>
    </lineage>
</organism>
<dbReference type="VEuPathDB" id="FungiDB:Malapachy_2905"/>
<keyword evidence="3" id="KW-1185">Reference proteome</keyword>
<gene>
    <name evidence="2" type="ORF">Malapachy_2905</name>
</gene>
<keyword evidence="1" id="KW-0812">Transmembrane</keyword>
<dbReference type="AlphaFoldDB" id="A0A0M8MLF6"/>
<evidence type="ECO:0000256" key="1">
    <source>
        <dbReference type="SAM" id="Phobius"/>
    </source>
</evidence>
<dbReference type="PANTHER" id="PTHR12840">
    <property type="entry name" value="NADH-UBIQUINONE OXIDOREDUCTASE ASHI SUBUNIT"/>
    <property type="match status" value="1"/>
</dbReference>
<comment type="caution">
    <text evidence="2">The sequence shown here is derived from an EMBL/GenBank/DDBJ whole genome shotgun (WGS) entry which is preliminary data.</text>
</comment>
<feature type="transmembrane region" description="Helical" evidence="1">
    <location>
        <begin position="138"/>
        <end position="158"/>
    </location>
</feature>
<dbReference type="GO" id="GO:0005739">
    <property type="term" value="C:mitochondrion"/>
    <property type="evidence" value="ECO:0007669"/>
    <property type="project" value="InterPro"/>
</dbReference>
<name>A0A0M8MLF6_9BASI</name>
<keyword evidence="1" id="KW-1133">Transmembrane helix</keyword>
<dbReference type="STRING" id="77020.A0A0M8MLF6"/>
<dbReference type="PANTHER" id="PTHR12840:SF1">
    <property type="entry name" value="NADH DEHYDROGENASE [UBIQUINONE] 1 BETA SUBCOMPLEX SUBUNIT 8, MITOCHONDRIAL"/>
    <property type="match status" value="1"/>
</dbReference>
<dbReference type="InterPro" id="IPR008699">
    <property type="entry name" value="NDUFB8"/>
</dbReference>
<sequence>MRSSPRDHVINHAGLGWGEPPYDSLSSPIMLQRVAFQTMTPAMRAASRMQTRAMSMSAVRMQKKTQAQLPKGTIVPGSKVDPQLGDYPAMPMENQQFRPYSRHWWDTQDRRQYGETLHEQDDVLNMWSPDAYKTPGPLALRHFLTAVGLIAAFSYVVYSTVPEAPMMRKTFPRNGLADELGGPQAAARSEQDE</sequence>
<dbReference type="Proteomes" id="UP000037751">
    <property type="component" value="Unassembled WGS sequence"/>
</dbReference>
<protein>
    <submittedName>
        <fullName evidence="2">Nadh dehydrogenase 1 beta subcomplex 8</fullName>
    </submittedName>
</protein>
<keyword evidence="1" id="KW-0472">Membrane</keyword>
<dbReference type="OrthoDB" id="2014058at2759"/>
<evidence type="ECO:0000313" key="3">
    <source>
        <dbReference type="Proteomes" id="UP000037751"/>
    </source>
</evidence>
<dbReference type="RefSeq" id="XP_017990109.1">
    <property type="nucleotide sequence ID" value="XM_018137389.1"/>
</dbReference>
<reference evidence="2 3" key="1">
    <citation type="submission" date="2015-07" db="EMBL/GenBank/DDBJ databases">
        <title>Draft Genome Sequence of Malassezia furfur CBS1878 and Malassezia pachydermatis CBS1879.</title>
        <authorList>
            <person name="Triana S."/>
            <person name="Ohm R."/>
            <person name="Gonzalez A."/>
            <person name="DeCock H."/>
            <person name="Restrepo S."/>
            <person name="Celis A."/>
        </authorList>
    </citation>
    <scope>NUCLEOTIDE SEQUENCE [LARGE SCALE GENOMIC DNA]</scope>
    <source>
        <strain evidence="2 3">CBS 1879</strain>
    </source>
</reference>
<dbReference type="EMBL" id="LGAV01000012">
    <property type="protein sequence ID" value="KOS12477.1"/>
    <property type="molecule type" value="Genomic_DNA"/>
</dbReference>
<proteinExistence type="predicted"/>
<dbReference type="GeneID" id="28729265"/>